<dbReference type="RefSeq" id="WP_338435384.1">
    <property type="nucleotide sequence ID" value="NZ_JAUYVH010000001.1"/>
</dbReference>
<keyword evidence="5" id="KW-1185">Reference proteome</keyword>
<evidence type="ECO:0000259" key="3">
    <source>
        <dbReference type="PROSITE" id="PS50110"/>
    </source>
</evidence>
<dbReference type="InterPro" id="IPR050595">
    <property type="entry name" value="Bact_response_regulator"/>
</dbReference>
<evidence type="ECO:0000313" key="4">
    <source>
        <dbReference type="EMBL" id="MDQ9169480.1"/>
    </source>
</evidence>
<evidence type="ECO:0000256" key="1">
    <source>
        <dbReference type="ARBA" id="ARBA00022553"/>
    </source>
</evidence>
<evidence type="ECO:0000256" key="2">
    <source>
        <dbReference type="PROSITE-ProRule" id="PRU00169"/>
    </source>
</evidence>
<name>A0ABU1BKF0_9BURK</name>
<dbReference type="InterPro" id="IPR011006">
    <property type="entry name" value="CheY-like_superfamily"/>
</dbReference>
<dbReference type="CDD" id="cd17535">
    <property type="entry name" value="REC_NarL-like"/>
    <property type="match status" value="1"/>
</dbReference>
<proteinExistence type="predicted"/>
<evidence type="ECO:0000313" key="5">
    <source>
        <dbReference type="Proteomes" id="UP001225596"/>
    </source>
</evidence>
<sequence length="165" mass="18169">MVRLMIVDDSDAICAVWQDMLSRIAGIEICGTYASTLPALEAICRDTPDVILLDIELGTESGSQVLRFATSNFPGIKVIVVSNYVDKVYRRHYINAGAYAFFDKSHELNRLKGILLGLAEAENVKRRKGEPRSSFAHPACVGGDGKIPFLFHPLISPTDIRCSAR</sequence>
<dbReference type="Gene3D" id="3.40.50.2300">
    <property type="match status" value="1"/>
</dbReference>
<comment type="caution">
    <text evidence="4">The sequence shown here is derived from an EMBL/GenBank/DDBJ whole genome shotgun (WGS) entry which is preliminary data.</text>
</comment>
<dbReference type="SUPFAM" id="SSF52172">
    <property type="entry name" value="CheY-like"/>
    <property type="match status" value="1"/>
</dbReference>
<dbReference type="Proteomes" id="UP001225596">
    <property type="component" value="Unassembled WGS sequence"/>
</dbReference>
<protein>
    <submittedName>
        <fullName evidence="4">Response regulator transcription factor</fullName>
    </submittedName>
</protein>
<dbReference type="InterPro" id="IPR001789">
    <property type="entry name" value="Sig_transdc_resp-reg_receiver"/>
</dbReference>
<dbReference type="PANTHER" id="PTHR44591:SF24">
    <property type="entry name" value="PROTEIN-GLUTAMATE METHYLESTERASE_PROTEIN-GLUTAMINE GLUTAMINASE 1"/>
    <property type="match status" value="1"/>
</dbReference>
<dbReference type="SMART" id="SM00448">
    <property type="entry name" value="REC"/>
    <property type="match status" value="1"/>
</dbReference>
<keyword evidence="1 2" id="KW-0597">Phosphoprotein</keyword>
<gene>
    <name evidence="4" type="ORF">Q8A64_03540</name>
</gene>
<reference evidence="4 5" key="1">
    <citation type="submission" date="2023-08" db="EMBL/GenBank/DDBJ databases">
        <title>Oxalobacteraceae gen .nov., isolated from river sludge outside the plant.</title>
        <authorList>
            <person name="Zhao S.Y."/>
        </authorList>
    </citation>
    <scope>NUCLEOTIDE SEQUENCE [LARGE SCALE GENOMIC DNA]</scope>
    <source>
        <strain evidence="4 5">R-40</strain>
    </source>
</reference>
<dbReference type="EMBL" id="JAUYVH010000001">
    <property type="protein sequence ID" value="MDQ9169480.1"/>
    <property type="molecule type" value="Genomic_DNA"/>
</dbReference>
<organism evidence="4 5">
    <name type="scientific">Keguizhuia sedimenti</name>
    <dbReference type="NCBI Taxonomy" id="3064264"/>
    <lineage>
        <taxon>Bacteria</taxon>
        <taxon>Pseudomonadati</taxon>
        <taxon>Pseudomonadota</taxon>
        <taxon>Betaproteobacteria</taxon>
        <taxon>Burkholderiales</taxon>
        <taxon>Oxalobacteraceae</taxon>
        <taxon>Keguizhuia</taxon>
    </lineage>
</organism>
<dbReference type="PANTHER" id="PTHR44591">
    <property type="entry name" value="STRESS RESPONSE REGULATOR PROTEIN 1"/>
    <property type="match status" value="1"/>
</dbReference>
<feature type="modified residue" description="4-aspartylphosphate" evidence="2">
    <location>
        <position position="54"/>
    </location>
</feature>
<dbReference type="Pfam" id="PF00072">
    <property type="entry name" value="Response_reg"/>
    <property type="match status" value="1"/>
</dbReference>
<dbReference type="PROSITE" id="PS50110">
    <property type="entry name" value="RESPONSE_REGULATORY"/>
    <property type="match status" value="1"/>
</dbReference>
<feature type="domain" description="Response regulatory" evidence="3">
    <location>
        <begin position="3"/>
        <end position="119"/>
    </location>
</feature>
<accession>A0ABU1BKF0</accession>
<dbReference type="InterPro" id="IPR058245">
    <property type="entry name" value="NreC/VraR/RcsB-like_REC"/>
</dbReference>